<protein>
    <submittedName>
        <fullName evidence="1">Uncharacterized protein</fullName>
    </submittedName>
</protein>
<proteinExistence type="predicted"/>
<dbReference type="AlphaFoldDB" id="A0A843TS52"/>
<gene>
    <name evidence="1" type="ORF">Taro_004619</name>
</gene>
<dbReference type="Proteomes" id="UP000652761">
    <property type="component" value="Unassembled WGS sequence"/>
</dbReference>
<accession>A0A843TS52</accession>
<keyword evidence="2" id="KW-1185">Reference proteome</keyword>
<name>A0A843TS52_COLES</name>
<sequence>MHRTLRPPPVIGSAEAIVRKELNGFLKSHKCFFKSESMSPSASSVATCAVLRQHAAPPCCTPGCHPCRPVAPGITRPCPVGLRLCCVAFLLAPANCAFPPPRPPPLAVAVLLAVSNAPAPQRADLSPFAWPPPPSPFSAAVAAHISAAVLAAPAALTPAAVQVCPHRVARRDHPGPLLLSSRRGSLLPPI</sequence>
<reference evidence="1" key="1">
    <citation type="submission" date="2017-07" db="EMBL/GenBank/DDBJ databases">
        <title>Taro Niue Genome Assembly and Annotation.</title>
        <authorList>
            <person name="Atibalentja N."/>
            <person name="Keating K."/>
            <person name="Fields C.J."/>
        </authorList>
    </citation>
    <scope>NUCLEOTIDE SEQUENCE</scope>
    <source>
        <strain evidence="1">Niue_2</strain>
        <tissue evidence="1">Leaf</tissue>
    </source>
</reference>
<evidence type="ECO:0000313" key="2">
    <source>
        <dbReference type="Proteomes" id="UP000652761"/>
    </source>
</evidence>
<evidence type="ECO:0000313" key="1">
    <source>
        <dbReference type="EMBL" id="MQL72273.1"/>
    </source>
</evidence>
<comment type="caution">
    <text evidence="1">The sequence shown here is derived from an EMBL/GenBank/DDBJ whole genome shotgun (WGS) entry which is preliminary data.</text>
</comment>
<dbReference type="EMBL" id="NMUH01000125">
    <property type="protein sequence ID" value="MQL72273.1"/>
    <property type="molecule type" value="Genomic_DNA"/>
</dbReference>
<organism evidence="1 2">
    <name type="scientific">Colocasia esculenta</name>
    <name type="common">Wild taro</name>
    <name type="synonym">Arum esculentum</name>
    <dbReference type="NCBI Taxonomy" id="4460"/>
    <lineage>
        <taxon>Eukaryota</taxon>
        <taxon>Viridiplantae</taxon>
        <taxon>Streptophyta</taxon>
        <taxon>Embryophyta</taxon>
        <taxon>Tracheophyta</taxon>
        <taxon>Spermatophyta</taxon>
        <taxon>Magnoliopsida</taxon>
        <taxon>Liliopsida</taxon>
        <taxon>Araceae</taxon>
        <taxon>Aroideae</taxon>
        <taxon>Colocasieae</taxon>
        <taxon>Colocasia</taxon>
    </lineage>
</organism>